<feature type="chain" id="PRO_5010715172" evidence="2">
    <location>
        <begin position="19"/>
        <end position="399"/>
    </location>
</feature>
<evidence type="ECO:0000256" key="1">
    <source>
        <dbReference type="SAM" id="MobiDB-lite"/>
    </source>
</evidence>
<feature type="region of interest" description="Disordered" evidence="1">
    <location>
        <begin position="158"/>
        <end position="191"/>
    </location>
</feature>
<reference evidence="4" key="1">
    <citation type="submission" date="2016-04" db="EMBL/GenBank/DDBJ databases">
        <authorList>
            <person name="Chen L."/>
            <person name="Zhuang W."/>
            <person name="Wang G."/>
        </authorList>
    </citation>
    <scope>NUCLEOTIDE SEQUENCE [LARGE SCALE GENOMIC DNA]</scope>
    <source>
        <strain evidence="4">208</strain>
    </source>
</reference>
<keyword evidence="4" id="KW-1185">Reference proteome</keyword>
<protein>
    <submittedName>
        <fullName evidence="3">Uncharacterized protein</fullName>
    </submittedName>
</protein>
<gene>
    <name evidence="3" type="ORF">A4R26_22055</name>
</gene>
<proteinExistence type="predicted"/>
<dbReference type="Proteomes" id="UP000192276">
    <property type="component" value="Unassembled WGS sequence"/>
</dbReference>
<keyword evidence="2" id="KW-0732">Signal</keyword>
<sequence>MRTLLPALSILLSLSAAAQNAMPPIDGWNQQVQGARYTFTPHSQNDFLYEVMPPEQHVGELAGWLDKTAKQTVQEAGYNIPATANTQRRNFQAINIWGSYAKNKWGQAKNFFLLAYRRADNSVRYAKIIYPGSPKNTYLNNAVDHFAALARKEGVELTPDKAGAGGGNKQKETTTVTSKKQKTPTTAPGQGVKPAEIRGIVINAETGIGVGGMVIIEYRPYLLLQNGSIYRYPIVAPYDLDVAASKIAEPNKWGAWKLEGKTLVVTLPEKGVMKTKRWTGKWFWAKAPVANEKIKGAYMTIGGGGNTALGGNTMIVYSGNINFNDKGQFVMKKTAGGSNSDFDVSTTTYSNSNAAGTYKLNGYSIEMKYNNGQVVRKLFYFYPDSRTTFGIGDDAYVPD</sequence>
<dbReference type="AlphaFoldDB" id="A0A1V9FKJ1"/>
<evidence type="ECO:0000313" key="4">
    <source>
        <dbReference type="Proteomes" id="UP000192276"/>
    </source>
</evidence>
<feature type="compositionally biased region" description="Polar residues" evidence="1">
    <location>
        <begin position="173"/>
        <end position="188"/>
    </location>
</feature>
<organism evidence="3 4">
    <name type="scientific">Niastella populi</name>
    <dbReference type="NCBI Taxonomy" id="550983"/>
    <lineage>
        <taxon>Bacteria</taxon>
        <taxon>Pseudomonadati</taxon>
        <taxon>Bacteroidota</taxon>
        <taxon>Chitinophagia</taxon>
        <taxon>Chitinophagales</taxon>
        <taxon>Chitinophagaceae</taxon>
        <taxon>Niastella</taxon>
    </lineage>
</organism>
<comment type="caution">
    <text evidence="3">The sequence shown here is derived from an EMBL/GenBank/DDBJ whole genome shotgun (WGS) entry which is preliminary data.</text>
</comment>
<feature type="signal peptide" evidence="2">
    <location>
        <begin position="1"/>
        <end position="18"/>
    </location>
</feature>
<dbReference type="EMBL" id="LWBP01000186">
    <property type="protein sequence ID" value="OQP58868.1"/>
    <property type="molecule type" value="Genomic_DNA"/>
</dbReference>
<evidence type="ECO:0000256" key="2">
    <source>
        <dbReference type="SAM" id="SignalP"/>
    </source>
</evidence>
<accession>A0A1V9FKJ1</accession>
<dbReference type="STRING" id="550983.A4R26_22055"/>
<name>A0A1V9FKJ1_9BACT</name>
<evidence type="ECO:0000313" key="3">
    <source>
        <dbReference type="EMBL" id="OQP58868.1"/>
    </source>
</evidence>